<protein>
    <submittedName>
        <fullName evidence="2">Uncharacterized protein</fullName>
    </submittedName>
</protein>
<organism evidence="2">
    <name type="scientific">marine metagenome</name>
    <dbReference type="NCBI Taxonomy" id="408172"/>
    <lineage>
        <taxon>unclassified sequences</taxon>
        <taxon>metagenomes</taxon>
        <taxon>ecological metagenomes</taxon>
    </lineage>
</organism>
<dbReference type="AlphaFoldDB" id="A0A382SW37"/>
<feature type="non-terminal residue" evidence="2">
    <location>
        <position position="1"/>
    </location>
</feature>
<sequence>AFSSPAGTMNTSATPEPDYDAEFIE</sequence>
<proteinExistence type="predicted"/>
<evidence type="ECO:0000313" key="2">
    <source>
        <dbReference type="EMBL" id="SVD13983.1"/>
    </source>
</evidence>
<evidence type="ECO:0000256" key="1">
    <source>
        <dbReference type="SAM" id="MobiDB-lite"/>
    </source>
</evidence>
<feature type="compositionally biased region" description="Polar residues" evidence="1">
    <location>
        <begin position="1"/>
        <end position="14"/>
    </location>
</feature>
<reference evidence="2" key="1">
    <citation type="submission" date="2018-05" db="EMBL/GenBank/DDBJ databases">
        <authorList>
            <person name="Lanie J.A."/>
            <person name="Ng W.-L."/>
            <person name="Kazmierczak K.M."/>
            <person name="Andrzejewski T.M."/>
            <person name="Davidsen T.M."/>
            <person name="Wayne K.J."/>
            <person name="Tettelin H."/>
            <person name="Glass J.I."/>
            <person name="Rusch D."/>
            <person name="Podicherti R."/>
            <person name="Tsui H.-C.T."/>
            <person name="Winkler M.E."/>
        </authorList>
    </citation>
    <scope>NUCLEOTIDE SEQUENCE</scope>
</reference>
<feature type="region of interest" description="Disordered" evidence="1">
    <location>
        <begin position="1"/>
        <end position="25"/>
    </location>
</feature>
<accession>A0A382SW37</accession>
<name>A0A382SW37_9ZZZZ</name>
<gene>
    <name evidence="2" type="ORF">METZ01_LOCUS366837</name>
</gene>
<dbReference type="EMBL" id="UINC01131965">
    <property type="protein sequence ID" value="SVD13983.1"/>
    <property type="molecule type" value="Genomic_DNA"/>
</dbReference>